<keyword evidence="2" id="KW-0805">Transcription regulation</keyword>
<dbReference type="Gene3D" id="1.10.10.10">
    <property type="entry name" value="Winged helix-like DNA-binding domain superfamily/Winged helix DNA-binding domain"/>
    <property type="match status" value="1"/>
</dbReference>
<evidence type="ECO:0000313" key="5">
    <source>
        <dbReference type="EMBL" id="MBD1397306.1"/>
    </source>
</evidence>
<dbReference type="EMBL" id="JACXAJ010000003">
    <property type="protein sequence ID" value="MBD1397306.1"/>
    <property type="molecule type" value="Genomic_DNA"/>
</dbReference>
<evidence type="ECO:0000256" key="2">
    <source>
        <dbReference type="ARBA" id="ARBA00023015"/>
    </source>
</evidence>
<dbReference type="InterPro" id="IPR036390">
    <property type="entry name" value="WH_DNA-bd_sf"/>
</dbReference>
<protein>
    <submittedName>
        <fullName evidence="5">BlaI/MecI/CopY family transcriptional regulator</fullName>
    </submittedName>
</protein>
<gene>
    <name evidence="5" type="ORF">H9Q13_09030</name>
</gene>
<organism evidence="5 6">
    <name type="scientific">Pontibacter aquaedesilientis</name>
    <dbReference type="NCBI Taxonomy" id="2766980"/>
    <lineage>
        <taxon>Bacteria</taxon>
        <taxon>Pseudomonadati</taxon>
        <taxon>Bacteroidota</taxon>
        <taxon>Cytophagia</taxon>
        <taxon>Cytophagales</taxon>
        <taxon>Hymenobacteraceae</taxon>
        <taxon>Pontibacter</taxon>
    </lineage>
</organism>
<accession>A0ABR7XH81</accession>
<dbReference type="PIRSF" id="PIRSF019455">
    <property type="entry name" value="CopR_AtkY"/>
    <property type="match status" value="1"/>
</dbReference>
<dbReference type="SUPFAM" id="SSF46785">
    <property type="entry name" value="Winged helix' DNA-binding domain"/>
    <property type="match status" value="1"/>
</dbReference>
<dbReference type="Proteomes" id="UP000625551">
    <property type="component" value="Unassembled WGS sequence"/>
</dbReference>
<keyword evidence="4" id="KW-0804">Transcription</keyword>
<dbReference type="Gene3D" id="1.10.4040.10">
    <property type="entry name" value="Penicillinase repressor domain"/>
    <property type="match status" value="1"/>
</dbReference>
<evidence type="ECO:0000256" key="1">
    <source>
        <dbReference type="ARBA" id="ARBA00011046"/>
    </source>
</evidence>
<keyword evidence="6" id="KW-1185">Reference proteome</keyword>
<reference evidence="5 6" key="1">
    <citation type="submission" date="2020-09" db="EMBL/GenBank/DDBJ databases">
        <title>Genome sequencing and assembly of Pontibacter sp.</title>
        <authorList>
            <person name="Chhetri G."/>
        </authorList>
    </citation>
    <scope>NUCLEOTIDE SEQUENCE [LARGE SCALE GENOMIC DNA]</scope>
    <source>
        <strain evidence="5 6">JH31</strain>
    </source>
</reference>
<name>A0ABR7XH81_9BACT</name>
<keyword evidence="3" id="KW-0238">DNA-binding</keyword>
<proteinExistence type="inferred from homology"/>
<dbReference type="Pfam" id="PF03965">
    <property type="entry name" value="Penicillinase_R"/>
    <property type="match status" value="1"/>
</dbReference>
<sequence>MTLDPSQKPTESELEILQVLWQHGPCTVRFVHDELSKTKDAGYTTTLKLMQIMAEKGMLSADKASRSHVYMPLLQEEDTQRRLLDRFLDTTFRGSAMKMVMQALGNHQASQEELDEIRDLLDKMKGGDK</sequence>
<dbReference type="InterPro" id="IPR036388">
    <property type="entry name" value="WH-like_DNA-bd_sf"/>
</dbReference>
<evidence type="ECO:0000313" key="6">
    <source>
        <dbReference type="Proteomes" id="UP000625551"/>
    </source>
</evidence>
<comment type="caution">
    <text evidence="5">The sequence shown here is derived from an EMBL/GenBank/DDBJ whole genome shotgun (WGS) entry which is preliminary data.</text>
</comment>
<evidence type="ECO:0000256" key="3">
    <source>
        <dbReference type="ARBA" id="ARBA00023125"/>
    </source>
</evidence>
<comment type="similarity">
    <text evidence="1">Belongs to the BlaI transcriptional regulatory family.</text>
</comment>
<dbReference type="InterPro" id="IPR005650">
    <property type="entry name" value="BlaI_family"/>
</dbReference>
<dbReference type="RefSeq" id="WP_191183470.1">
    <property type="nucleotide sequence ID" value="NZ_JACXAJ010000003.1"/>
</dbReference>
<evidence type="ECO:0000256" key="4">
    <source>
        <dbReference type="ARBA" id="ARBA00023163"/>
    </source>
</evidence>